<dbReference type="Gene3D" id="1.20.1250.20">
    <property type="entry name" value="MFS general substrate transporter like domains"/>
    <property type="match status" value="1"/>
</dbReference>
<keyword evidence="4 7" id="KW-0472">Membrane</keyword>
<evidence type="ECO:0000256" key="6">
    <source>
        <dbReference type="SAM" id="MobiDB-lite"/>
    </source>
</evidence>
<feature type="compositionally biased region" description="Pro residues" evidence="6">
    <location>
        <begin position="1"/>
        <end position="10"/>
    </location>
</feature>
<dbReference type="InterPro" id="IPR011701">
    <property type="entry name" value="MFS"/>
</dbReference>
<dbReference type="InterPro" id="IPR020846">
    <property type="entry name" value="MFS_dom"/>
</dbReference>
<feature type="domain" description="Major facilitator superfamily (MFS) profile" evidence="8">
    <location>
        <begin position="40"/>
        <end position="509"/>
    </location>
</feature>
<dbReference type="InterPro" id="IPR036259">
    <property type="entry name" value="MFS_trans_sf"/>
</dbReference>
<dbReference type="CDD" id="cd17321">
    <property type="entry name" value="MFS_MMR_MDR_like"/>
    <property type="match status" value="1"/>
</dbReference>
<keyword evidence="3 7" id="KW-1133">Transmembrane helix</keyword>
<feature type="transmembrane region" description="Helical" evidence="7">
    <location>
        <begin position="230"/>
        <end position="248"/>
    </location>
</feature>
<feature type="compositionally biased region" description="Low complexity" evidence="6">
    <location>
        <begin position="14"/>
        <end position="31"/>
    </location>
</feature>
<feature type="transmembrane region" description="Helical" evidence="7">
    <location>
        <begin position="198"/>
        <end position="218"/>
    </location>
</feature>
<feature type="transmembrane region" description="Helical" evidence="7">
    <location>
        <begin position="106"/>
        <end position="129"/>
    </location>
</feature>
<keyword evidence="5" id="KW-0046">Antibiotic resistance</keyword>
<dbReference type="PANTHER" id="PTHR42718:SF39">
    <property type="entry name" value="ACTINORHODIN TRANSPORTER-RELATED"/>
    <property type="match status" value="1"/>
</dbReference>
<feature type="transmembrane region" description="Helical" evidence="7">
    <location>
        <begin position="482"/>
        <end position="502"/>
    </location>
</feature>
<feature type="transmembrane region" description="Helical" evidence="7">
    <location>
        <begin position="440"/>
        <end position="462"/>
    </location>
</feature>
<accession>A0ABS1N0B4</accession>
<dbReference type="PANTHER" id="PTHR42718">
    <property type="entry name" value="MAJOR FACILITATOR SUPERFAMILY MULTIDRUG TRANSPORTER MFSC"/>
    <property type="match status" value="1"/>
</dbReference>
<evidence type="ECO:0000313" key="9">
    <source>
        <dbReference type="EMBL" id="MBL1093500.1"/>
    </source>
</evidence>
<feature type="transmembrane region" description="Helical" evidence="7">
    <location>
        <begin position="398"/>
        <end position="419"/>
    </location>
</feature>
<dbReference type="Gene3D" id="1.20.1720.10">
    <property type="entry name" value="Multidrug resistance protein D"/>
    <property type="match status" value="1"/>
</dbReference>
<evidence type="ECO:0000256" key="1">
    <source>
        <dbReference type="ARBA" id="ARBA00004651"/>
    </source>
</evidence>
<dbReference type="RefSeq" id="WP_201809378.1">
    <property type="nucleotide sequence ID" value="NZ_JAERRI010000020.1"/>
</dbReference>
<feature type="region of interest" description="Disordered" evidence="6">
    <location>
        <begin position="1"/>
        <end position="31"/>
    </location>
</feature>
<evidence type="ECO:0000256" key="7">
    <source>
        <dbReference type="SAM" id="Phobius"/>
    </source>
</evidence>
<reference evidence="9 10" key="1">
    <citation type="submission" date="2021-01" db="EMBL/GenBank/DDBJ databases">
        <title>WGS of actinomycetes isolated from Thailand.</title>
        <authorList>
            <person name="Thawai C."/>
        </authorList>
    </citation>
    <scope>NUCLEOTIDE SEQUENCE [LARGE SCALE GENOMIC DNA]</scope>
    <source>
        <strain evidence="9 10">CH9-7</strain>
    </source>
</reference>
<evidence type="ECO:0000256" key="4">
    <source>
        <dbReference type="ARBA" id="ARBA00023136"/>
    </source>
</evidence>
<sequence>MPHNPLPHSPLPKGSGPARPLPAAGPAGPSAAPYPRRWAALAALLLAEAMNLLDSTIMTVAAPVIHADLGGPASGIPWYSAAYTLPFAVLLITGGRLGDIAGRRRLLRLGVAGFVLASTVCALAGSPAMLIGARAVQGAAAALVIPQTIGLIRAMFQGDALARAMGSIGPVMGLAAVCGPVLGGLLTHADLLGSSWRAVFLVNLPLGLAVLAATPLLPEDRSKRRPRLDLTGTVLAVLGTGLLVQPLLDGGPTRFALRPWAVLATGLAVLAVFGRQQRRRAREGRSALVEAGLFRGRGFPAALAASLLFFAVVGGLMMVVVLQLQLGLHTDARSSGLTLLPWSAAMAVASWCAGTRLVPRYGSRVMFAGLAALLAGTLGAVAVYATAPAAAYPWPLPVALAVCGLGQGLFAVPFFTTALHRVRPHETGSAAGLLNAAQQLGGTLGTALFGAVFFHAFGAPGLPAAHAASPAGGPGALAALHGVRDAFAVAVALLAGTVVAAARMRPSPVVATAGDR</sequence>
<evidence type="ECO:0000259" key="8">
    <source>
        <dbReference type="PROSITE" id="PS50850"/>
    </source>
</evidence>
<keyword evidence="10" id="KW-1185">Reference proteome</keyword>
<dbReference type="Pfam" id="PF07690">
    <property type="entry name" value="MFS_1"/>
    <property type="match status" value="1"/>
</dbReference>
<comment type="subcellular location">
    <subcellularLocation>
        <location evidence="1">Cell membrane</location>
        <topology evidence="1">Multi-pass membrane protein</topology>
    </subcellularLocation>
</comment>
<feature type="transmembrane region" description="Helical" evidence="7">
    <location>
        <begin position="298"/>
        <end position="319"/>
    </location>
</feature>
<feature type="transmembrane region" description="Helical" evidence="7">
    <location>
        <begin position="365"/>
        <end position="386"/>
    </location>
</feature>
<evidence type="ECO:0000313" key="10">
    <source>
        <dbReference type="Proteomes" id="UP000629371"/>
    </source>
</evidence>
<evidence type="ECO:0000256" key="3">
    <source>
        <dbReference type="ARBA" id="ARBA00022989"/>
    </source>
</evidence>
<feature type="transmembrane region" description="Helical" evidence="7">
    <location>
        <begin position="76"/>
        <end position="94"/>
    </location>
</feature>
<gene>
    <name evidence="9" type="ORF">JK360_29970</name>
</gene>
<evidence type="ECO:0000256" key="5">
    <source>
        <dbReference type="ARBA" id="ARBA00023251"/>
    </source>
</evidence>
<feature type="transmembrane region" description="Helical" evidence="7">
    <location>
        <begin position="260"/>
        <end position="277"/>
    </location>
</feature>
<organism evidence="9 10">
    <name type="scientific">Streptomyces siderophoricus</name>
    <dbReference type="NCBI Taxonomy" id="2802281"/>
    <lineage>
        <taxon>Bacteria</taxon>
        <taxon>Bacillati</taxon>
        <taxon>Actinomycetota</taxon>
        <taxon>Actinomycetes</taxon>
        <taxon>Kitasatosporales</taxon>
        <taxon>Streptomycetaceae</taxon>
        <taxon>Streptomyces</taxon>
    </lineage>
</organism>
<dbReference type="PROSITE" id="PS50850">
    <property type="entry name" value="MFS"/>
    <property type="match status" value="1"/>
</dbReference>
<dbReference type="EMBL" id="JAERRI010000020">
    <property type="protein sequence ID" value="MBL1093500.1"/>
    <property type="molecule type" value="Genomic_DNA"/>
</dbReference>
<feature type="transmembrane region" description="Helical" evidence="7">
    <location>
        <begin position="339"/>
        <end position="358"/>
    </location>
</feature>
<dbReference type="Proteomes" id="UP000629371">
    <property type="component" value="Unassembled WGS sequence"/>
</dbReference>
<feature type="transmembrane region" description="Helical" evidence="7">
    <location>
        <begin position="135"/>
        <end position="156"/>
    </location>
</feature>
<keyword evidence="2 7" id="KW-0812">Transmembrane</keyword>
<proteinExistence type="predicted"/>
<name>A0ABS1N0B4_9ACTN</name>
<comment type="caution">
    <text evidence="9">The sequence shown here is derived from an EMBL/GenBank/DDBJ whole genome shotgun (WGS) entry which is preliminary data.</text>
</comment>
<evidence type="ECO:0000256" key="2">
    <source>
        <dbReference type="ARBA" id="ARBA00022692"/>
    </source>
</evidence>
<dbReference type="SUPFAM" id="SSF103473">
    <property type="entry name" value="MFS general substrate transporter"/>
    <property type="match status" value="1"/>
</dbReference>
<feature type="transmembrane region" description="Helical" evidence="7">
    <location>
        <begin position="168"/>
        <end position="186"/>
    </location>
</feature>
<protein>
    <submittedName>
        <fullName evidence="9">MFS transporter</fullName>
    </submittedName>
</protein>